<keyword evidence="2" id="KW-1185">Reference proteome</keyword>
<accession>A0ABP9K3G8</accession>
<reference evidence="2" key="1">
    <citation type="journal article" date="2019" name="Int. J. Syst. Evol. Microbiol.">
        <title>The Global Catalogue of Microorganisms (GCM) 10K type strain sequencing project: providing services to taxonomists for standard genome sequencing and annotation.</title>
        <authorList>
            <consortium name="The Broad Institute Genomics Platform"/>
            <consortium name="The Broad Institute Genome Sequencing Center for Infectious Disease"/>
            <person name="Wu L."/>
            <person name="Ma J."/>
        </authorList>
    </citation>
    <scope>NUCLEOTIDE SEQUENCE [LARGE SCALE GENOMIC DNA]</scope>
    <source>
        <strain evidence="2">JCM 18410</strain>
    </source>
</reference>
<sequence>MTPSFARIGAKRSVRARAQEASSRLQRGFCSVCLTHQMDLVTQMYGVVLSLREPPASSVDHITAVLNLISYGYQLYRGFKES</sequence>
<dbReference type="Proteomes" id="UP001500124">
    <property type="component" value="Unassembled WGS sequence"/>
</dbReference>
<dbReference type="EMBL" id="BAABKC010000019">
    <property type="protein sequence ID" value="GAA5048285.1"/>
    <property type="molecule type" value="Genomic_DNA"/>
</dbReference>
<proteinExistence type="predicted"/>
<evidence type="ECO:0000313" key="2">
    <source>
        <dbReference type="Proteomes" id="UP001500124"/>
    </source>
</evidence>
<protein>
    <submittedName>
        <fullName evidence="1">Uncharacterized protein</fullName>
    </submittedName>
</protein>
<evidence type="ECO:0000313" key="1">
    <source>
        <dbReference type="EMBL" id="GAA5048285.1"/>
    </source>
</evidence>
<comment type="caution">
    <text evidence="1">The sequence shown here is derived from an EMBL/GenBank/DDBJ whole genome shotgun (WGS) entry which is preliminary data.</text>
</comment>
<organism evidence="1 2">
    <name type="scientific">Streptomyces similanensis</name>
    <dbReference type="NCBI Taxonomy" id="1274988"/>
    <lineage>
        <taxon>Bacteria</taxon>
        <taxon>Bacillati</taxon>
        <taxon>Actinomycetota</taxon>
        <taxon>Actinomycetes</taxon>
        <taxon>Kitasatosporales</taxon>
        <taxon>Streptomycetaceae</taxon>
        <taxon>Streptomyces</taxon>
    </lineage>
</organism>
<name>A0ABP9K3G8_9ACTN</name>
<gene>
    <name evidence="1" type="ORF">GCM10023336_14270</name>
</gene>
<dbReference type="RefSeq" id="WP_176149733.1">
    <property type="nucleotide sequence ID" value="NZ_BAABKC010000019.1"/>
</dbReference>